<name>A0ABR8U7A1_9BACL</name>
<comment type="caution">
    <text evidence="2">The sequence shown here is derived from an EMBL/GenBank/DDBJ whole genome shotgun (WGS) entry which is preliminary data.</text>
</comment>
<gene>
    <name evidence="2" type="ORF">H9649_04895</name>
</gene>
<dbReference type="EMBL" id="JACSQN010000003">
    <property type="protein sequence ID" value="MBD7983911.1"/>
    <property type="molecule type" value="Genomic_DNA"/>
</dbReference>
<evidence type="ECO:0000313" key="2">
    <source>
        <dbReference type="EMBL" id="MBD7983911.1"/>
    </source>
</evidence>
<dbReference type="RefSeq" id="WP_191693599.1">
    <property type="nucleotide sequence ID" value="NZ_JACSQN010000003.1"/>
</dbReference>
<feature type="compositionally biased region" description="Basic and acidic residues" evidence="1">
    <location>
        <begin position="52"/>
        <end position="61"/>
    </location>
</feature>
<feature type="region of interest" description="Disordered" evidence="1">
    <location>
        <begin position="49"/>
        <end position="132"/>
    </location>
</feature>
<feature type="compositionally biased region" description="Basic and acidic residues" evidence="1">
    <location>
        <begin position="116"/>
        <end position="132"/>
    </location>
</feature>
<reference evidence="2 3" key="1">
    <citation type="submission" date="2020-08" db="EMBL/GenBank/DDBJ databases">
        <title>A Genomic Blueprint of the Chicken Gut Microbiome.</title>
        <authorList>
            <person name="Gilroy R."/>
            <person name="Ravi A."/>
            <person name="Getino M."/>
            <person name="Pursley I."/>
            <person name="Horton D.L."/>
            <person name="Alikhan N.-F."/>
            <person name="Baker D."/>
            <person name="Gharbi K."/>
            <person name="Hall N."/>
            <person name="Watson M."/>
            <person name="Adriaenssens E.M."/>
            <person name="Foster-Nyarko E."/>
            <person name="Jarju S."/>
            <person name="Secka A."/>
            <person name="Antonio M."/>
            <person name="Oren A."/>
            <person name="Chaudhuri R."/>
            <person name="La Ragione R.M."/>
            <person name="Hildebrand F."/>
            <person name="Pallen M.J."/>
        </authorList>
    </citation>
    <scope>NUCLEOTIDE SEQUENCE [LARGE SCALE GENOMIC DNA]</scope>
    <source>
        <strain evidence="2 3">Sa2YVA2</strain>
    </source>
</reference>
<keyword evidence="3" id="KW-1185">Reference proteome</keyword>
<evidence type="ECO:0000256" key="1">
    <source>
        <dbReference type="SAM" id="MobiDB-lite"/>
    </source>
</evidence>
<accession>A0ABR8U7A1</accession>
<dbReference type="Proteomes" id="UP000626786">
    <property type="component" value="Unassembled WGS sequence"/>
</dbReference>
<sequence>MARKRGNGLLVATLAAGAYAYFSKKENRDKAMVAVNNMKTKVDSFVTSQKLNRSDETKKGFSDPYDLQDNGMVSEGAQTSVHYYNQEVEDKSKESKEDGLYKKKENPEDAPPTNSSDKKSTTGEDKDNKDNK</sequence>
<proteinExistence type="predicted"/>
<organism evidence="2 3">
    <name type="scientific">Sporosarcina quadrami</name>
    <dbReference type="NCBI Taxonomy" id="2762234"/>
    <lineage>
        <taxon>Bacteria</taxon>
        <taxon>Bacillati</taxon>
        <taxon>Bacillota</taxon>
        <taxon>Bacilli</taxon>
        <taxon>Bacillales</taxon>
        <taxon>Caryophanaceae</taxon>
        <taxon>Sporosarcina</taxon>
    </lineage>
</organism>
<feature type="compositionally biased region" description="Basic and acidic residues" evidence="1">
    <location>
        <begin position="88"/>
        <end position="107"/>
    </location>
</feature>
<protein>
    <recommendedName>
        <fullName evidence="4">YtxH domain-containing protein</fullName>
    </recommendedName>
</protein>
<evidence type="ECO:0008006" key="4">
    <source>
        <dbReference type="Google" id="ProtNLM"/>
    </source>
</evidence>
<evidence type="ECO:0000313" key="3">
    <source>
        <dbReference type="Proteomes" id="UP000626786"/>
    </source>
</evidence>